<evidence type="ECO:0000256" key="5">
    <source>
        <dbReference type="SAM" id="Phobius"/>
    </source>
</evidence>
<reference evidence="7" key="1">
    <citation type="journal article" date="2020" name="mSystems">
        <title>Genome- and Community-Level Interaction Insights into Carbon Utilization and Element Cycling Functions of Hydrothermarchaeota in Hydrothermal Sediment.</title>
        <authorList>
            <person name="Zhou Z."/>
            <person name="Liu Y."/>
            <person name="Xu W."/>
            <person name="Pan J."/>
            <person name="Luo Z.H."/>
            <person name="Li M."/>
        </authorList>
    </citation>
    <scope>NUCLEOTIDE SEQUENCE [LARGE SCALE GENOMIC DNA]</scope>
    <source>
        <strain evidence="7">SpSt-609</strain>
    </source>
</reference>
<evidence type="ECO:0000313" key="7">
    <source>
        <dbReference type="EMBL" id="HGU41263.1"/>
    </source>
</evidence>
<dbReference type="PANTHER" id="PTHR33507">
    <property type="entry name" value="INNER MEMBRANE PROTEIN YBBJ"/>
    <property type="match status" value="1"/>
</dbReference>
<keyword evidence="3 5" id="KW-1133">Transmembrane helix</keyword>
<comment type="caution">
    <text evidence="7">The sequence shown here is derived from an EMBL/GenBank/DDBJ whole genome shotgun (WGS) entry which is preliminary data.</text>
</comment>
<dbReference type="EMBL" id="DSZY01000043">
    <property type="protein sequence ID" value="HGU41263.1"/>
    <property type="molecule type" value="Genomic_DNA"/>
</dbReference>
<keyword evidence="2 5" id="KW-0812">Transmembrane</keyword>
<feature type="transmembrane region" description="Helical" evidence="5">
    <location>
        <begin position="42"/>
        <end position="63"/>
    </location>
</feature>
<dbReference type="GO" id="GO:0005886">
    <property type="term" value="C:plasma membrane"/>
    <property type="evidence" value="ECO:0007669"/>
    <property type="project" value="TreeGrafter"/>
</dbReference>
<evidence type="ECO:0000256" key="3">
    <source>
        <dbReference type="ARBA" id="ARBA00022989"/>
    </source>
</evidence>
<dbReference type="AlphaFoldDB" id="A0A7C4VUI2"/>
<dbReference type="PANTHER" id="PTHR33507:SF3">
    <property type="entry name" value="INNER MEMBRANE PROTEIN YBBJ"/>
    <property type="match status" value="1"/>
</dbReference>
<organism evidence="7">
    <name type="scientific">Fervidobacterium thailandense</name>
    <dbReference type="NCBI Taxonomy" id="1008305"/>
    <lineage>
        <taxon>Bacteria</taxon>
        <taxon>Thermotogati</taxon>
        <taxon>Thermotogota</taxon>
        <taxon>Thermotogae</taxon>
        <taxon>Thermotogales</taxon>
        <taxon>Fervidobacteriaceae</taxon>
        <taxon>Fervidobacterium</taxon>
    </lineage>
</organism>
<evidence type="ECO:0000256" key="2">
    <source>
        <dbReference type="ARBA" id="ARBA00022692"/>
    </source>
</evidence>
<sequence length="155" mass="17140">MLSPVAFWIILGVVLMVVEIFTPTFFVFWFGLGSLAAAVAAYFWENTIVELLIFIVVSGILVLSTRKLAKKITGEQPRSINIDEIVGKEAIVIERVDNKAGTGVVKVNGDMWRAMADNDDTHYEKGQRVKILKVEGAHVVVTSVEKQTTKESTQS</sequence>
<evidence type="ECO:0000259" key="6">
    <source>
        <dbReference type="Pfam" id="PF01957"/>
    </source>
</evidence>
<evidence type="ECO:0000256" key="4">
    <source>
        <dbReference type="ARBA" id="ARBA00023136"/>
    </source>
</evidence>
<dbReference type="Pfam" id="PF01957">
    <property type="entry name" value="NfeD"/>
    <property type="match status" value="1"/>
</dbReference>
<dbReference type="Gene3D" id="2.40.50.140">
    <property type="entry name" value="Nucleic acid-binding proteins"/>
    <property type="match status" value="1"/>
</dbReference>
<accession>A0A7C4VUI2</accession>
<protein>
    <submittedName>
        <fullName evidence="7">NfeD family protein</fullName>
    </submittedName>
</protein>
<dbReference type="SUPFAM" id="SSF141322">
    <property type="entry name" value="NfeD domain-like"/>
    <property type="match status" value="1"/>
</dbReference>
<evidence type="ECO:0000256" key="1">
    <source>
        <dbReference type="ARBA" id="ARBA00004141"/>
    </source>
</evidence>
<dbReference type="InterPro" id="IPR012340">
    <property type="entry name" value="NA-bd_OB-fold"/>
</dbReference>
<dbReference type="InterPro" id="IPR002810">
    <property type="entry name" value="NfeD-like_C"/>
</dbReference>
<gene>
    <name evidence="7" type="ORF">ENT77_08775</name>
</gene>
<proteinExistence type="predicted"/>
<keyword evidence="4 5" id="KW-0472">Membrane</keyword>
<feature type="transmembrane region" description="Helical" evidence="5">
    <location>
        <begin position="7"/>
        <end position="30"/>
    </location>
</feature>
<comment type="subcellular location">
    <subcellularLocation>
        <location evidence="1">Membrane</location>
        <topology evidence="1">Multi-pass membrane protein</topology>
    </subcellularLocation>
</comment>
<feature type="domain" description="NfeD-like C-terminal" evidence="6">
    <location>
        <begin position="83"/>
        <end position="141"/>
    </location>
</feature>
<name>A0A7C4VUI2_9BACT</name>
<dbReference type="InterPro" id="IPR052165">
    <property type="entry name" value="Membrane_assoc_protease"/>
</dbReference>